<dbReference type="PANTHER" id="PTHR15854:SF4">
    <property type="entry name" value="PEROXYNITRITE ISOMERASE THAP4"/>
    <property type="match status" value="1"/>
</dbReference>
<name>Q8FTT5_COREF</name>
<evidence type="ECO:0000313" key="3">
    <source>
        <dbReference type="EMBL" id="BAC18286.1"/>
    </source>
</evidence>
<proteinExistence type="predicted"/>
<reference evidence="3 4" key="1">
    <citation type="journal article" date="2003" name="Genome Res.">
        <title>Comparative complete genome sequence analysis of the amino acid replacements responsible for the thermostability of Corynebacterium efficiens.</title>
        <authorList>
            <person name="Nishio Y."/>
            <person name="Nakamura Y."/>
            <person name="Kawarabayasi Y."/>
            <person name="Usuda Y."/>
            <person name="Kimura E."/>
            <person name="Sugimoto S."/>
            <person name="Matsui K."/>
            <person name="Yamagishi A."/>
            <person name="Kikuchi H."/>
            <person name="Ikeo K."/>
            <person name="Gojobori T."/>
        </authorList>
    </citation>
    <scope>NUCLEOTIDE SEQUENCE [LARGE SCALE GENOMIC DNA]</scope>
    <source>
        <strain evidence="4">DSM 44549 / YS-314 / AJ 12310 / JCM 11189 / NBRC 100395</strain>
    </source>
</reference>
<dbReference type="PANTHER" id="PTHR15854">
    <property type="entry name" value="THAP4 PROTEIN"/>
    <property type="match status" value="1"/>
</dbReference>
<dbReference type="InterPro" id="IPR045165">
    <property type="entry name" value="Nitrobindin"/>
</dbReference>
<dbReference type="KEGG" id="cef:CE1476"/>
<dbReference type="eggNOG" id="COG4044">
    <property type="taxonomic scope" value="Bacteria"/>
</dbReference>
<feature type="domain" description="THAP4-like heme-binding" evidence="2">
    <location>
        <begin position="30"/>
        <end position="181"/>
    </location>
</feature>
<dbReference type="InterPro" id="IPR014878">
    <property type="entry name" value="THAP4-like_heme-bd"/>
</dbReference>
<dbReference type="STRING" id="196164.gene:10741891"/>
<dbReference type="SUPFAM" id="SSF50814">
    <property type="entry name" value="Lipocalins"/>
    <property type="match status" value="1"/>
</dbReference>
<dbReference type="EMBL" id="BA000035">
    <property type="protein sequence ID" value="BAC18286.1"/>
    <property type="molecule type" value="Genomic_DNA"/>
</dbReference>
<accession>Q8FTT5</accession>
<dbReference type="CDD" id="cd07828">
    <property type="entry name" value="lipocalin_heme-bd-THAP4-like"/>
    <property type="match status" value="1"/>
</dbReference>
<protein>
    <recommendedName>
        <fullName evidence="1">Ferric nitrobindin-like protein</fullName>
    </recommendedName>
</protein>
<dbReference type="Pfam" id="PF08768">
    <property type="entry name" value="THAP4_heme-bd"/>
    <property type="match status" value="1"/>
</dbReference>
<dbReference type="Gene3D" id="2.40.128.20">
    <property type="match status" value="1"/>
</dbReference>
<keyword evidence="4" id="KW-1185">Reference proteome</keyword>
<dbReference type="AlphaFoldDB" id="Q8FTT5"/>
<dbReference type="Proteomes" id="UP000001409">
    <property type="component" value="Chromosome"/>
</dbReference>
<sequence length="183" mass="20182">MGARVERMLFDARSAPIPLRSTGMDLHPNIAPYGFLTGTWTGKGHGFYPTIEDFSYEETLNFSTIPGKPFFRYEQKTMGLDGPLHTELGFLRILDDGRAEFILAQPMGQTELLEGMVSEEGETLVFDFTRSTVANSGSAKRVGTTARTYTFTADRTGLSAQFAMGAVGQPLQQHLESELTKQS</sequence>
<dbReference type="HOGENOM" id="CLU_085483_1_1_11"/>
<organism evidence="3 4">
    <name type="scientific">Corynebacterium efficiens (strain DSM 44549 / YS-314 / AJ 12310 / JCM 11189 / NBRC 100395)</name>
    <dbReference type="NCBI Taxonomy" id="196164"/>
    <lineage>
        <taxon>Bacteria</taxon>
        <taxon>Bacillati</taxon>
        <taxon>Actinomycetota</taxon>
        <taxon>Actinomycetes</taxon>
        <taxon>Mycobacteriales</taxon>
        <taxon>Corynebacteriaceae</taxon>
        <taxon>Corynebacterium</taxon>
    </lineage>
</organism>
<dbReference type="InterPro" id="IPR012674">
    <property type="entry name" value="Calycin"/>
</dbReference>
<evidence type="ECO:0000256" key="1">
    <source>
        <dbReference type="ARBA" id="ARBA00026205"/>
    </source>
</evidence>
<evidence type="ECO:0000259" key="2">
    <source>
        <dbReference type="Pfam" id="PF08768"/>
    </source>
</evidence>
<evidence type="ECO:0000313" key="4">
    <source>
        <dbReference type="Proteomes" id="UP000001409"/>
    </source>
</evidence>